<evidence type="ECO:0000313" key="2">
    <source>
        <dbReference type="EMBL" id="KAL3400676.1"/>
    </source>
</evidence>
<comment type="caution">
    <text evidence="2">The sequence shown here is derived from an EMBL/GenBank/DDBJ whole genome shotgun (WGS) entry which is preliminary data.</text>
</comment>
<name>A0ABD2X7S3_9HYME</name>
<evidence type="ECO:0000256" key="1">
    <source>
        <dbReference type="SAM" id="MobiDB-lite"/>
    </source>
</evidence>
<proteinExistence type="predicted"/>
<gene>
    <name evidence="2" type="ORF">TKK_005835</name>
</gene>
<dbReference type="AlphaFoldDB" id="A0ABD2X7S3"/>
<dbReference type="EMBL" id="JBJJXI010000050">
    <property type="protein sequence ID" value="KAL3400676.1"/>
    <property type="molecule type" value="Genomic_DNA"/>
</dbReference>
<accession>A0ABD2X7S3</accession>
<sequence>MEDNFLKCVPNINSYEVFTKKQDHNSGTLSEIQQETFLNQDRKKIRKRRSEESKLKVPSSSNLRKIPIMWYHRDAVTQNFYKMPPNTVKEIHLNSKIDYFVNEMVHQNLAALVDNVWI</sequence>
<evidence type="ECO:0000313" key="3">
    <source>
        <dbReference type="Proteomes" id="UP001627154"/>
    </source>
</evidence>
<reference evidence="2 3" key="1">
    <citation type="journal article" date="2024" name="bioRxiv">
        <title>A reference genome for Trichogramma kaykai: A tiny desert-dwelling parasitoid wasp with competing sex-ratio distorters.</title>
        <authorList>
            <person name="Culotta J."/>
            <person name="Lindsey A.R."/>
        </authorList>
    </citation>
    <scope>NUCLEOTIDE SEQUENCE [LARGE SCALE GENOMIC DNA]</scope>
    <source>
        <strain evidence="2 3">KSX58</strain>
    </source>
</reference>
<dbReference type="Proteomes" id="UP001627154">
    <property type="component" value="Unassembled WGS sequence"/>
</dbReference>
<organism evidence="2 3">
    <name type="scientific">Trichogramma kaykai</name>
    <dbReference type="NCBI Taxonomy" id="54128"/>
    <lineage>
        <taxon>Eukaryota</taxon>
        <taxon>Metazoa</taxon>
        <taxon>Ecdysozoa</taxon>
        <taxon>Arthropoda</taxon>
        <taxon>Hexapoda</taxon>
        <taxon>Insecta</taxon>
        <taxon>Pterygota</taxon>
        <taxon>Neoptera</taxon>
        <taxon>Endopterygota</taxon>
        <taxon>Hymenoptera</taxon>
        <taxon>Apocrita</taxon>
        <taxon>Proctotrupomorpha</taxon>
        <taxon>Chalcidoidea</taxon>
        <taxon>Trichogrammatidae</taxon>
        <taxon>Trichogramma</taxon>
    </lineage>
</organism>
<protein>
    <submittedName>
        <fullName evidence="2">Uncharacterized protein</fullName>
    </submittedName>
</protein>
<keyword evidence="3" id="KW-1185">Reference proteome</keyword>
<feature type="region of interest" description="Disordered" evidence="1">
    <location>
        <begin position="40"/>
        <end position="60"/>
    </location>
</feature>